<dbReference type="EMBL" id="CAKLPX010000001">
    <property type="protein sequence ID" value="CAH0990158.1"/>
    <property type="molecule type" value="Genomic_DNA"/>
</dbReference>
<dbReference type="Proteomes" id="UP000838100">
    <property type="component" value="Unassembled WGS sequence"/>
</dbReference>
<evidence type="ECO:0000313" key="1">
    <source>
        <dbReference type="EMBL" id="CAH0990158.1"/>
    </source>
</evidence>
<sequence>MTVKPQLIDVDNVEVFIAEHRNRHGLYCLEQKIVCEWLTETPEVRVVAIVAIAQDQVRVAVVEKSVEFILPAEGDFVSLVAAVGAVCIDLSKPLQLSPLFIPKPWGQEIWYTGVEQRGVCAFTQRGGSVAIPYLLALFPSAFNECRQLVLLKILDPLAEEVFGDLYFELHTKKQEVYVVTHIDKESWPAGQGAIRFGFNQQKLAQYASEDAFRSGYADAVKQYRQVRVEVDRHIDSMRDADGIALDEPVSAEQLKVWMRSIPAELMAKELSERRQMDAFTQLKPLAVGDVVKVPCYTPHALQHGVRTIEFQTPVYERLILSFAQKVLTQQHWDSERAIEMMDIAVTNTERFEGYDFVSDHCGEVIVDYDDFYVVRVVLGAEQTLRIDNLGDYIIVMSVDQKVCVNQAELASEQAVLLSALVDAVQVDAGHNDATMLICFPK</sequence>
<comment type="caution">
    <text evidence="1">The sequence shown here is derived from an EMBL/GenBank/DDBJ whole genome shotgun (WGS) entry which is preliminary data.</text>
</comment>
<protein>
    <submittedName>
        <fullName evidence="1">Uncharacterized protein</fullName>
    </submittedName>
</protein>
<name>A0ABM9AB97_9GAMM</name>
<organism evidence="1 2">
    <name type="scientific">Sinobacterium norvegicum</name>
    <dbReference type="NCBI Taxonomy" id="1641715"/>
    <lineage>
        <taxon>Bacteria</taxon>
        <taxon>Pseudomonadati</taxon>
        <taxon>Pseudomonadota</taxon>
        <taxon>Gammaproteobacteria</taxon>
        <taxon>Cellvibrionales</taxon>
        <taxon>Spongiibacteraceae</taxon>
        <taxon>Sinobacterium</taxon>
    </lineage>
</organism>
<evidence type="ECO:0000313" key="2">
    <source>
        <dbReference type="Proteomes" id="UP000838100"/>
    </source>
</evidence>
<gene>
    <name evidence="1" type="ORF">SIN8267_00243</name>
</gene>
<dbReference type="InterPro" id="IPR011051">
    <property type="entry name" value="RmlC_Cupin_sf"/>
</dbReference>
<dbReference type="SUPFAM" id="SSF51182">
    <property type="entry name" value="RmlC-like cupins"/>
    <property type="match status" value="1"/>
</dbReference>
<reference evidence="1" key="1">
    <citation type="submission" date="2021-12" db="EMBL/GenBank/DDBJ databases">
        <authorList>
            <person name="Rodrigo-Torres L."/>
            <person name="Arahal R. D."/>
            <person name="Lucena T."/>
        </authorList>
    </citation>
    <scope>NUCLEOTIDE SEQUENCE</scope>
    <source>
        <strain evidence="1">CECT 8267</strain>
    </source>
</reference>
<accession>A0ABM9AB97</accession>
<proteinExistence type="predicted"/>
<keyword evidence="2" id="KW-1185">Reference proteome</keyword>
<dbReference type="RefSeq" id="WP_237442847.1">
    <property type="nucleotide sequence ID" value="NZ_CAKLPX010000001.1"/>
</dbReference>